<dbReference type="RefSeq" id="WP_200386155.1">
    <property type="nucleotide sequence ID" value="NZ_NRSD01000001.1"/>
</dbReference>
<dbReference type="Proteomes" id="UP001138802">
    <property type="component" value="Unassembled WGS sequence"/>
</dbReference>
<comment type="caution">
    <text evidence="2">The sequence shown here is derived from an EMBL/GenBank/DDBJ whole genome shotgun (WGS) entry which is preliminary data.</text>
</comment>
<keyword evidence="3" id="KW-1185">Reference proteome</keyword>
<evidence type="ECO:0000313" key="2">
    <source>
        <dbReference type="EMBL" id="MBK1643391.1"/>
    </source>
</evidence>
<evidence type="ECO:0000256" key="1">
    <source>
        <dbReference type="SAM" id="SignalP"/>
    </source>
</evidence>
<evidence type="ECO:0000313" key="3">
    <source>
        <dbReference type="Proteomes" id="UP001138802"/>
    </source>
</evidence>
<dbReference type="AlphaFoldDB" id="A0A9X0WF56"/>
<dbReference type="EMBL" id="NRSD01000001">
    <property type="protein sequence ID" value="MBK1643391.1"/>
    <property type="molecule type" value="Genomic_DNA"/>
</dbReference>
<organism evidence="2 3">
    <name type="scientific">Thiocapsa imhoffii</name>
    <dbReference type="NCBI Taxonomy" id="382777"/>
    <lineage>
        <taxon>Bacteria</taxon>
        <taxon>Pseudomonadati</taxon>
        <taxon>Pseudomonadota</taxon>
        <taxon>Gammaproteobacteria</taxon>
        <taxon>Chromatiales</taxon>
        <taxon>Chromatiaceae</taxon>
        <taxon>Thiocapsa</taxon>
    </lineage>
</organism>
<feature type="chain" id="PRO_5040921337" description="Copper-binding protein" evidence="1">
    <location>
        <begin position="28"/>
        <end position="191"/>
    </location>
</feature>
<reference evidence="2 3" key="1">
    <citation type="journal article" date="2020" name="Microorganisms">
        <title>Osmotic Adaptation and Compatible Solute Biosynthesis of Phototrophic Bacteria as Revealed from Genome Analyses.</title>
        <authorList>
            <person name="Imhoff J.F."/>
            <person name="Rahn T."/>
            <person name="Kunzel S."/>
            <person name="Keller A."/>
            <person name="Neulinger S.C."/>
        </authorList>
    </citation>
    <scope>NUCLEOTIDE SEQUENCE [LARGE SCALE GENOMIC DNA]</scope>
    <source>
        <strain evidence="2 3">DSM 21303</strain>
    </source>
</reference>
<feature type="signal peptide" evidence="1">
    <location>
        <begin position="1"/>
        <end position="27"/>
    </location>
</feature>
<sequence length="191" mass="20407">MPKRQRNIAIALTCATGLVALSAPLSADVDVIPVAGSEVTSELTGIVEIVNTETRMLTIRTPDGRFQVIHVPAEVQRLDEIKIGNRLTISQTDAVLIDLVKGDEAGAIGVTQETRIDQEATKRPAGTITDTLTLYGRVESIDRDQGTVSIQGAEETIEFDVNDAALLAELEVGDGVVATFIHAVSGQVEFR</sequence>
<accession>A0A9X0WF56</accession>
<gene>
    <name evidence="2" type="ORF">CKO25_01710</name>
</gene>
<proteinExistence type="predicted"/>
<name>A0A9X0WF56_9GAMM</name>
<evidence type="ECO:0008006" key="4">
    <source>
        <dbReference type="Google" id="ProtNLM"/>
    </source>
</evidence>
<keyword evidence="1" id="KW-0732">Signal</keyword>
<protein>
    <recommendedName>
        <fullName evidence="4">Copper-binding protein</fullName>
    </recommendedName>
</protein>